<keyword evidence="25 27" id="KW-0326">Glycosidase</keyword>
<comment type="catalytic activity">
    <reaction evidence="2 27">
        <text>Hydrolysis of DNA containing ring-opened 7-methylguanine residues, releasing 2,6-diamino-4-hydroxy-5-(N-methyl)formamidopyrimidine.</text>
        <dbReference type="EC" id="3.2.2.23"/>
    </reaction>
</comment>
<dbReference type="Gene3D" id="3.20.190.10">
    <property type="entry name" value="MutM-like, N-terminal"/>
    <property type="match status" value="1"/>
</dbReference>
<keyword evidence="8 28" id="KW-0963">Cytoplasm</keyword>
<feature type="active site" description="Schiff-base intermediate with DNA" evidence="27">
    <location>
        <position position="297"/>
    </location>
</feature>
<keyword evidence="24 27" id="KW-0511">Multifunctional enzyme</keyword>
<evidence type="ECO:0000256" key="27">
    <source>
        <dbReference type="HAMAP-Rule" id="MF_00103"/>
    </source>
</evidence>
<feature type="binding site" evidence="27">
    <location>
        <position position="390"/>
    </location>
    <ligand>
        <name>DNA</name>
        <dbReference type="ChEBI" id="CHEBI:16991"/>
    </ligand>
</feature>
<evidence type="ECO:0000256" key="16">
    <source>
        <dbReference type="ARBA" id="ARBA00022771"/>
    </source>
</evidence>
<feature type="binding site" evidence="28">
    <location>
        <position position="50"/>
    </location>
    <ligand>
        <name>Mg(2+)</name>
        <dbReference type="ChEBI" id="CHEBI:18420"/>
    </ligand>
</feature>
<comment type="function">
    <text evidence="28">Digests double-stranded RNA. Involved in the processing of primary rRNA transcript to yield the immediate precursors to the large and small rRNAs (23S and 16S). Processes some mRNAs, and tRNAs when they are encoded in the rRNA operon. Processes pre-crRNA and tracrRNA of type II CRISPR loci if present in the organism.</text>
</comment>
<comment type="cofactor">
    <cofactor evidence="28">
        <name>Mg(2+)</name>
        <dbReference type="ChEBI" id="CHEBI:18420"/>
    </cofactor>
</comment>
<evidence type="ECO:0000256" key="18">
    <source>
        <dbReference type="ARBA" id="ARBA00022833"/>
    </source>
</evidence>
<dbReference type="GO" id="GO:0005737">
    <property type="term" value="C:cytoplasm"/>
    <property type="evidence" value="ECO:0007669"/>
    <property type="project" value="UniProtKB-SubCell"/>
</dbReference>
<dbReference type="InterPro" id="IPR015886">
    <property type="entry name" value="H2TH_FPG"/>
</dbReference>
<organism evidence="31 32">
    <name type="scientific">Polymorphospora rubra</name>
    <dbReference type="NCBI Taxonomy" id="338584"/>
    <lineage>
        <taxon>Bacteria</taxon>
        <taxon>Bacillati</taxon>
        <taxon>Actinomycetota</taxon>
        <taxon>Actinomycetes</taxon>
        <taxon>Micromonosporales</taxon>
        <taxon>Micromonosporaceae</taxon>
        <taxon>Polymorphospora</taxon>
    </lineage>
</organism>
<dbReference type="InterPro" id="IPR010979">
    <property type="entry name" value="Ribosomal_uS13-like_H2TH"/>
</dbReference>
<feature type="active site" evidence="28">
    <location>
        <position position="129"/>
    </location>
</feature>
<keyword evidence="11 28" id="KW-0819">tRNA processing</keyword>
<dbReference type="AlphaFoldDB" id="A0A810N0P0"/>
<dbReference type="SMART" id="SM00358">
    <property type="entry name" value="DSRM"/>
    <property type="match status" value="1"/>
</dbReference>
<feature type="compositionally biased region" description="Basic residues" evidence="29">
    <location>
        <begin position="263"/>
        <end position="283"/>
    </location>
</feature>
<dbReference type="CDD" id="cd08966">
    <property type="entry name" value="EcFpg-like_N"/>
    <property type="match status" value="1"/>
</dbReference>
<feature type="active site" description="Proton donor" evidence="27">
    <location>
        <position position="298"/>
    </location>
</feature>
<feature type="binding site" evidence="27">
    <location>
        <position position="410"/>
    </location>
    <ligand>
        <name>DNA</name>
        <dbReference type="ChEBI" id="CHEBI:16991"/>
    </ligand>
</feature>
<evidence type="ECO:0000256" key="4">
    <source>
        <dbReference type="ARBA" id="ARBA00009409"/>
    </source>
</evidence>
<dbReference type="GO" id="GO:0006397">
    <property type="term" value="P:mRNA processing"/>
    <property type="evidence" value="ECO:0007669"/>
    <property type="project" value="UniProtKB-UniRule"/>
</dbReference>
<dbReference type="Pfam" id="PF00035">
    <property type="entry name" value="dsrm"/>
    <property type="match status" value="1"/>
</dbReference>
<evidence type="ECO:0000256" key="5">
    <source>
        <dbReference type="ARBA" id="ARBA00010183"/>
    </source>
</evidence>
<keyword evidence="32" id="KW-1185">Reference proteome</keyword>
<feature type="binding site" evidence="28">
    <location>
        <position position="129"/>
    </location>
    <ligand>
        <name>Mg(2+)</name>
        <dbReference type="ChEBI" id="CHEBI:18420"/>
    </ligand>
</feature>
<dbReference type="EC" id="3.1.26.3" evidence="28"/>
<keyword evidence="19 28" id="KW-0460">Magnesium</keyword>
<keyword evidence="15 27" id="KW-0227">DNA damage</keyword>
<dbReference type="Gene3D" id="1.10.1520.10">
    <property type="entry name" value="Ribonuclease III domain"/>
    <property type="match status" value="1"/>
</dbReference>
<dbReference type="FunFam" id="1.10.1520.10:FF:000001">
    <property type="entry name" value="Ribonuclease 3"/>
    <property type="match status" value="1"/>
</dbReference>
<evidence type="ECO:0000256" key="12">
    <source>
        <dbReference type="ARBA" id="ARBA00022722"/>
    </source>
</evidence>
<comment type="catalytic activity">
    <reaction evidence="1 28">
        <text>Endonucleolytic cleavage to 5'-phosphomonoester.</text>
        <dbReference type="EC" id="3.1.26.3"/>
    </reaction>
</comment>
<feature type="compositionally biased region" description="Basic and acidic residues" evidence="29">
    <location>
        <begin position="215"/>
        <end position="225"/>
    </location>
</feature>
<dbReference type="SMART" id="SM00898">
    <property type="entry name" value="Fapy_DNA_glyco"/>
    <property type="match status" value="1"/>
</dbReference>
<dbReference type="NCBIfam" id="NF002211">
    <property type="entry name" value="PRK01103.1"/>
    <property type="match status" value="1"/>
</dbReference>
<dbReference type="KEGG" id="pry:Prubr_39680"/>
<keyword evidence="10 28" id="KW-0507">mRNA processing</keyword>
<evidence type="ECO:0000256" key="23">
    <source>
        <dbReference type="ARBA" id="ARBA00023239"/>
    </source>
</evidence>
<comment type="subunit">
    <text evidence="7 28">Homodimer.</text>
</comment>
<dbReference type="FunFam" id="1.10.8.50:FF:000003">
    <property type="entry name" value="Formamidopyrimidine-DNA glycosylase"/>
    <property type="match status" value="1"/>
</dbReference>
<feature type="binding site" evidence="27">
    <location>
        <position position="452"/>
    </location>
    <ligand>
        <name>DNA</name>
        <dbReference type="ChEBI" id="CHEBI:16991"/>
    </ligand>
</feature>
<evidence type="ECO:0000259" key="30">
    <source>
        <dbReference type="PROSITE" id="PS00517"/>
    </source>
</evidence>
<dbReference type="GO" id="GO:0003723">
    <property type="term" value="F:RNA binding"/>
    <property type="evidence" value="ECO:0007669"/>
    <property type="project" value="UniProtKB-KW"/>
</dbReference>
<dbReference type="HAMAP" id="MF_00104">
    <property type="entry name" value="RNase_III"/>
    <property type="match status" value="1"/>
</dbReference>
<keyword evidence="13 28" id="KW-0479">Metal-binding</keyword>
<evidence type="ECO:0000256" key="7">
    <source>
        <dbReference type="ARBA" id="ARBA00011738"/>
    </source>
</evidence>
<evidence type="ECO:0000256" key="14">
    <source>
        <dbReference type="ARBA" id="ARBA00022759"/>
    </source>
</evidence>
<dbReference type="EC" id="4.2.99.18" evidence="27"/>
<evidence type="ECO:0000256" key="2">
    <source>
        <dbReference type="ARBA" id="ARBA00001668"/>
    </source>
</evidence>
<dbReference type="Gene3D" id="1.10.8.50">
    <property type="match status" value="1"/>
</dbReference>
<dbReference type="PANTHER" id="PTHR22993">
    <property type="entry name" value="FORMAMIDOPYRIMIDINE-DNA GLYCOSYLASE"/>
    <property type="match status" value="1"/>
</dbReference>
<dbReference type="GO" id="GO:0008033">
    <property type="term" value="P:tRNA processing"/>
    <property type="evidence" value="ECO:0007669"/>
    <property type="project" value="UniProtKB-KW"/>
</dbReference>
<dbReference type="Pfam" id="PF01149">
    <property type="entry name" value="Fapy_DNA_glyco"/>
    <property type="match status" value="1"/>
</dbReference>
<evidence type="ECO:0000256" key="6">
    <source>
        <dbReference type="ARBA" id="ARBA00011245"/>
    </source>
</evidence>
<comment type="subcellular location">
    <subcellularLocation>
        <location evidence="3 28">Cytoplasm</location>
    </subcellularLocation>
</comment>
<dbReference type="InterPro" id="IPR036389">
    <property type="entry name" value="RNase_III_sf"/>
</dbReference>
<dbReference type="InterPro" id="IPR035937">
    <property type="entry name" value="FPG_N"/>
</dbReference>
<evidence type="ECO:0000256" key="22">
    <source>
        <dbReference type="ARBA" id="ARBA00023204"/>
    </source>
</evidence>
<keyword evidence="22 27" id="KW-0234">DNA repair</keyword>
<dbReference type="Pfam" id="PF06831">
    <property type="entry name" value="H2TH"/>
    <property type="match status" value="1"/>
</dbReference>
<comment type="function">
    <text evidence="27">Involved in base excision repair of DNA damaged by oxidation or by mutagenic agents. Acts as DNA glycosylase that recognizes and removes damaged bases. Has a preference for oxidized purines, such as 7,8-dihydro-8-oxoguanine (8-oxoG). Has AP (apurinic/apyrimidinic) lyase activity and introduces nicks in the DNA strand. Cleaves the DNA backbone by beta-delta elimination to generate a single-strand break at the site of the removed base with both 3'- and 5'-phosphates.</text>
</comment>
<dbReference type="GO" id="GO:0008270">
    <property type="term" value="F:zinc ion binding"/>
    <property type="evidence" value="ECO:0007669"/>
    <property type="project" value="UniProtKB-KW"/>
</dbReference>
<dbReference type="GO" id="GO:0003684">
    <property type="term" value="F:damaged DNA binding"/>
    <property type="evidence" value="ECO:0007669"/>
    <property type="project" value="InterPro"/>
</dbReference>
<evidence type="ECO:0000256" key="21">
    <source>
        <dbReference type="ARBA" id="ARBA00023125"/>
    </source>
</evidence>
<evidence type="ECO:0000256" key="1">
    <source>
        <dbReference type="ARBA" id="ARBA00000109"/>
    </source>
</evidence>
<dbReference type="SUPFAM" id="SSF81624">
    <property type="entry name" value="N-terminal domain of MutM-like DNA repair proteins"/>
    <property type="match status" value="1"/>
</dbReference>
<dbReference type="GO" id="GO:0004525">
    <property type="term" value="F:ribonuclease III activity"/>
    <property type="evidence" value="ECO:0007669"/>
    <property type="project" value="UniProtKB-UniRule"/>
</dbReference>
<evidence type="ECO:0000313" key="31">
    <source>
        <dbReference type="EMBL" id="BCJ66947.1"/>
    </source>
</evidence>
<evidence type="ECO:0000256" key="26">
    <source>
        <dbReference type="ARBA" id="ARBA00044632"/>
    </source>
</evidence>
<dbReference type="NCBIfam" id="TIGR02191">
    <property type="entry name" value="RNaseIII"/>
    <property type="match status" value="1"/>
</dbReference>
<accession>A0A810N0P0</accession>
<name>A0A810N0P0_9ACTN</name>
<evidence type="ECO:0000256" key="19">
    <source>
        <dbReference type="ARBA" id="ARBA00022842"/>
    </source>
</evidence>
<dbReference type="EMBL" id="AP023359">
    <property type="protein sequence ID" value="BCJ66947.1"/>
    <property type="molecule type" value="Genomic_DNA"/>
</dbReference>
<keyword evidence="18" id="KW-0862">Zinc</keyword>
<evidence type="ECO:0000313" key="32">
    <source>
        <dbReference type="Proteomes" id="UP000680866"/>
    </source>
</evidence>
<evidence type="ECO:0000256" key="9">
    <source>
        <dbReference type="ARBA" id="ARBA00022552"/>
    </source>
</evidence>
<evidence type="ECO:0000256" key="8">
    <source>
        <dbReference type="ARBA" id="ARBA00022490"/>
    </source>
</evidence>
<dbReference type="Gene3D" id="3.30.160.20">
    <property type="match status" value="1"/>
</dbReference>
<dbReference type="Proteomes" id="UP000680866">
    <property type="component" value="Chromosome"/>
</dbReference>
<dbReference type="InterPro" id="IPR012319">
    <property type="entry name" value="FPG_cat"/>
</dbReference>
<protein>
    <recommendedName>
        <fullName evidence="27 28">Multifunctional fusion protein</fullName>
    </recommendedName>
    <domain>
        <recommendedName>
            <fullName evidence="27">Formamidopyrimidine-DNA glycosylase</fullName>
            <shortName evidence="27">Fapy-DNA glycosylase</shortName>
            <ecNumber evidence="27">3.2.2.23</ecNumber>
        </recommendedName>
        <alternativeName>
            <fullName evidence="27">DNA-(apurinic or apyrimidinic site) lyase MutM</fullName>
            <shortName evidence="27">AP lyase MutM</shortName>
            <ecNumber evidence="27">4.2.99.18</ecNumber>
        </alternativeName>
    </domain>
    <domain>
        <recommendedName>
            <fullName evidence="28">Ribonuclease 3</fullName>
            <ecNumber evidence="28">3.1.26.3</ecNumber>
        </recommendedName>
        <alternativeName>
            <fullName evidence="28">Ribonuclease III</fullName>
            <shortName evidence="28">RNase III</shortName>
        </alternativeName>
    </domain>
</protein>
<feature type="active site" evidence="28">
    <location>
        <position position="54"/>
    </location>
</feature>
<keyword evidence="20" id="KW-0694">RNA-binding</keyword>
<feature type="active site" description="Proton donor; for delta-elimination activity" evidence="27">
    <location>
        <position position="562"/>
    </location>
</feature>
<dbReference type="EC" id="3.2.2.23" evidence="27"/>
<keyword evidence="16" id="KW-0863">Zinc-finger</keyword>
<comment type="similarity">
    <text evidence="4 27">Belongs to the FPG family.</text>
</comment>
<dbReference type="PROSITE" id="PS00517">
    <property type="entry name" value="RNASE_3_1"/>
    <property type="match status" value="1"/>
</dbReference>
<evidence type="ECO:0000256" key="15">
    <source>
        <dbReference type="ARBA" id="ARBA00022763"/>
    </source>
</evidence>
<keyword evidence="17 27" id="KW-0378">Hydrolase</keyword>
<evidence type="ECO:0000256" key="25">
    <source>
        <dbReference type="ARBA" id="ARBA00023295"/>
    </source>
</evidence>
<keyword evidence="9 28" id="KW-0698">rRNA processing</keyword>
<keyword evidence="12 28" id="KW-0540">Nuclease</keyword>
<dbReference type="SUPFAM" id="SSF54768">
    <property type="entry name" value="dsRNA-binding domain-like"/>
    <property type="match status" value="1"/>
</dbReference>
<dbReference type="GO" id="GO:0003690">
    <property type="term" value="F:double-stranded DNA binding"/>
    <property type="evidence" value="ECO:0007669"/>
    <property type="project" value="UniProtKB-ARBA"/>
</dbReference>
<gene>
    <name evidence="28" type="primary">rnc</name>
    <name evidence="27" type="synonym">fpg</name>
    <name evidence="27" type="synonym">mutM</name>
    <name evidence="31" type="ORF">Prubr_39680</name>
</gene>
<evidence type="ECO:0000256" key="10">
    <source>
        <dbReference type="ARBA" id="ARBA00022664"/>
    </source>
</evidence>
<dbReference type="SMART" id="SM00535">
    <property type="entry name" value="RIBOc"/>
    <property type="match status" value="1"/>
</dbReference>
<reference evidence="31" key="1">
    <citation type="submission" date="2020-08" db="EMBL/GenBank/DDBJ databases">
        <title>Whole genome shotgun sequence of Polymorphospora rubra NBRC 101157.</title>
        <authorList>
            <person name="Komaki H."/>
            <person name="Tamura T."/>
        </authorList>
    </citation>
    <scope>NUCLEOTIDE SEQUENCE</scope>
    <source>
        <strain evidence="31">NBRC 101157</strain>
    </source>
</reference>
<dbReference type="Pfam" id="PF06827">
    <property type="entry name" value="zf-FPG_IleRS"/>
    <property type="match status" value="1"/>
</dbReference>
<dbReference type="GO" id="GO:0042802">
    <property type="term" value="F:identical protein binding"/>
    <property type="evidence" value="ECO:0007669"/>
    <property type="project" value="UniProtKB-ARBA"/>
</dbReference>
<comment type="subunit">
    <text evidence="6 27">Monomer.</text>
</comment>
<dbReference type="InterPro" id="IPR010663">
    <property type="entry name" value="Znf_FPG/IleRS"/>
</dbReference>
<comment type="similarity">
    <text evidence="5">Belongs to the ribonuclease III family.</text>
</comment>
<dbReference type="GO" id="GO:0034039">
    <property type="term" value="F:8-oxo-7,8-dihydroguanine DNA N-glycosylase activity"/>
    <property type="evidence" value="ECO:0007669"/>
    <property type="project" value="TreeGrafter"/>
</dbReference>
<dbReference type="SUPFAM" id="SSF46946">
    <property type="entry name" value="S13-like H2TH domain"/>
    <property type="match status" value="1"/>
</dbReference>
<dbReference type="SMART" id="SM01232">
    <property type="entry name" value="H2TH"/>
    <property type="match status" value="1"/>
</dbReference>
<dbReference type="CDD" id="cd10845">
    <property type="entry name" value="DSRM_RNAse_III_family"/>
    <property type="match status" value="1"/>
</dbReference>
<dbReference type="NCBIfam" id="TIGR00577">
    <property type="entry name" value="fpg"/>
    <property type="match status" value="1"/>
</dbReference>
<evidence type="ECO:0000256" key="20">
    <source>
        <dbReference type="ARBA" id="ARBA00022884"/>
    </source>
</evidence>
<dbReference type="InterPro" id="IPR014720">
    <property type="entry name" value="dsRBD_dom"/>
</dbReference>
<evidence type="ECO:0000256" key="28">
    <source>
        <dbReference type="HAMAP-Rule" id="MF_00104"/>
    </source>
</evidence>
<feature type="region of interest" description="Disordered" evidence="29">
    <location>
        <begin position="213"/>
        <end position="283"/>
    </location>
</feature>
<evidence type="ECO:0000256" key="11">
    <source>
        <dbReference type="ARBA" id="ARBA00022694"/>
    </source>
</evidence>
<dbReference type="SUPFAM" id="SSF57716">
    <property type="entry name" value="Glucocorticoid receptor-like (DNA-binding domain)"/>
    <property type="match status" value="1"/>
</dbReference>
<keyword evidence="21 27" id="KW-0238">DNA-binding</keyword>
<evidence type="ECO:0000256" key="17">
    <source>
        <dbReference type="ARBA" id="ARBA00022801"/>
    </source>
</evidence>
<dbReference type="CDD" id="cd00593">
    <property type="entry name" value="RIBOc"/>
    <property type="match status" value="1"/>
</dbReference>
<proteinExistence type="inferred from homology"/>
<dbReference type="FunFam" id="3.30.160.20:FF:000003">
    <property type="entry name" value="Ribonuclease 3"/>
    <property type="match status" value="1"/>
</dbReference>
<sequence>MSNDKRRRPPVGHLEAAFGISLDPELLERALTHRSFAYENGGLPTNERLEFLGDSVLGVVITAALFHNHPDLPEGQLAKLRASVVNMRALADVARGLGPQGLGPYLLLGKGEETTGGRDKASILADTLEALLGAIYLQYGLDTASIVIHRLFDPLMADSAGRGAALDWKTSLQELTAALGVGVPEYRIDDAGPDHAKTFTAWVVVAGQRYGGAEGRSKKEAEQRAAEAAWRTLSEQVAEPTEVPPDQPTTAPDAAAPTGPAGRPRRRASPFRRPVPCRRRPTGCRSRIRTRPAADVPELPEVETVRQGLARWVTGRRFAVVDVRHPRAIRRHLPGAAHFAAVLAGRQVVDVRRRGKYLWLPLDSGDAVIGHLGMSGQLLMQPAGTPDETHLRIRFTFDDGGPELRFVDQRTFGGLSYSEGGADLPTEIAHIARDPMDPEFSDTAFVAAIRRRRTEVKRALLDQTLISGVGNIYADEALWRARLHGLRPTAALTGPAVIRLLGHVRDVLGAAIKAGGTSFDALYVDVNGESGYFDRSLDVYGREGLPCHRCGAPIRREPFMNRSSFSCPRCQPRPRLPRP</sequence>
<comment type="catalytic activity">
    <reaction evidence="26 27">
        <text>2'-deoxyribonucleotide-(2'-deoxyribose 5'-phosphate)-2'-deoxyribonucleotide-DNA = a 3'-end 2'-deoxyribonucleotide-(2,3-dehydro-2,3-deoxyribose 5'-phosphate)-DNA + a 5'-end 5'-phospho-2'-deoxyribonucleoside-DNA + H(+)</text>
        <dbReference type="Rhea" id="RHEA:66592"/>
        <dbReference type="Rhea" id="RHEA-COMP:13180"/>
        <dbReference type="Rhea" id="RHEA-COMP:16897"/>
        <dbReference type="Rhea" id="RHEA-COMP:17067"/>
        <dbReference type="ChEBI" id="CHEBI:15378"/>
        <dbReference type="ChEBI" id="CHEBI:136412"/>
        <dbReference type="ChEBI" id="CHEBI:157695"/>
        <dbReference type="ChEBI" id="CHEBI:167181"/>
        <dbReference type="EC" id="4.2.99.18"/>
    </reaction>
</comment>
<keyword evidence="14 28" id="KW-0255">Endonuclease</keyword>
<dbReference type="HAMAP" id="MF_00103">
    <property type="entry name" value="Fapy_DNA_glycosyl"/>
    <property type="match status" value="1"/>
</dbReference>
<dbReference type="PANTHER" id="PTHR22993:SF9">
    <property type="entry name" value="FORMAMIDOPYRIMIDINE-DNA GLYCOSYLASE"/>
    <property type="match status" value="1"/>
</dbReference>
<dbReference type="InterPro" id="IPR020629">
    <property type="entry name" value="FPG_Glyclase"/>
</dbReference>
<dbReference type="SUPFAM" id="SSF69065">
    <property type="entry name" value="RNase III domain-like"/>
    <property type="match status" value="1"/>
</dbReference>
<feature type="binding site" evidence="28">
    <location>
        <position position="126"/>
    </location>
    <ligand>
        <name>Mg(2+)</name>
        <dbReference type="ChEBI" id="CHEBI:18420"/>
    </ligand>
</feature>
<dbReference type="GO" id="GO:0006979">
    <property type="term" value="P:response to oxidative stress"/>
    <property type="evidence" value="ECO:0007669"/>
    <property type="project" value="UniProtKB-ARBA"/>
</dbReference>
<comment type="cofactor">
    <cofactor evidence="27">
        <name>Zn(2+)</name>
        <dbReference type="ChEBI" id="CHEBI:29105"/>
    </cofactor>
    <text evidence="27">Binds 1 zinc ion per subunit.</text>
</comment>
<evidence type="ECO:0000256" key="3">
    <source>
        <dbReference type="ARBA" id="ARBA00004496"/>
    </source>
</evidence>
<dbReference type="GO" id="GO:0006364">
    <property type="term" value="P:rRNA processing"/>
    <property type="evidence" value="ECO:0007669"/>
    <property type="project" value="UniProtKB-UniRule"/>
</dbReference>
<evidence type="ECO:0000256" key="13">
    <source>
        <dbReference type="ARBA" id="ARBA00022723"/>
    </source>
</evidence>
<feature type="compositionally biased region" description="Low complexity" evidence="29">
    <location>
        <begin position="248"/>
        <end position="262"/>
    </location>
</feature>
<dbReference type="InterPro" id="IPR000999">
    <property type="entry name" value="RNase_III_dom"/>
</dbReference>
<dbReference type="GO" id="GO:0140078">
    <property type="term" value="F:class I DNA-(apurinic or apyrimidinic site) endonuclease activity"/>
    <property type="evidence" value="ECO:0007669"/>
    <property type="project" value="UniProtKB-EC"/>
</dbReference>
<evidence type="ECO:0000256" key="29">
    <source>
        <dbReference type="SAM" id="MobiDB-lite"/>
    </source>
</evidence>
<evidence type="ECO:0000256" key="24">
    <source>
        <dbReference type="ARBA" id="ARBA00023268"/>
    </source>
</evidence>
<dbReference type="GO" id="GO:0006284">
    <property type="term" value="P:base-excision repair"/>
    <property type="evidence" value="ECO:0007669"/>
    <property type="project" value="InterPro"/>
</dbReference>
<dbReference type="Pfam" id="PF14622">
    <property type="entry name" value="Ribonucleas_3_3"/>
    <property type="match status" value="1"/>
</dbReference>
<dbReference type="InterPro" id="IPR011907">
    <property type="entry name" value="RNase_III"/>
</dbReference>
<feature type="domain" description="RNase III" evidence="30">
    <location>
        <begin position="47"/>
        <end position="55"/>
    </location>
</feature>
<feature type="active site" description="Proton donor; for beta-elimination activity" evidence="27">
    <location>
        <position position="356"/>
    </location>
</feature>
<keyword evidence="23 27" id="KW-0456">Lyase</keyword>